<dbReference type="AlphaFoldDB" id="A0A1A0HAF1"/>
<sequence>MCKTRDIVQCSRGRWGLTNKQLVQAKLARGSDANTKEQGGRAAIASGWTREIFGFFLGFFGGFEGSWYMWVKVSSKLKRKLNCATANLDEQATGDEMTRA</sequence>
<feature type="transmembrane region" description="Helical" evidence="1">
    <location>
        <begin position="52"/>
        <end position="71"/>
    </location>
</feature>
<proteinExistence type="predicted"/>
<evidence type="ECO:0000313" key="3">
    <source>
        <dbReference type="Proteomes" id="UP000092555"/>
    </source>
</evidence>
<keyword evidence="1" id="KW-1133">Transmembrane helix</keyword>
<evidence type="ECO:0000313" key="2">
    <source>
        <dbReference type="EMBL" id="OBA20991.1"/>
    </source>
</evidence>
<gene>
    <name evidence="2" type="ORF">METBIDRAFT_170482</name>
</gene>
<keyword evidence="1" id="KW-0812">Transmembrane</keyword>
<accession>A0A1A0HAF1</accession>
<keyword evidence="1" id="KW-0472">Membrane</keyword>
<dbReference type="EMBL" id="LXTC01000003">
    <property type="protein sequence ID" value="OBA20991.1"/>
    <property type="molecule type" value="Genomic_DNA"/>
</dbReference>
<dbReference type="Proteomes" id="UP000092555">
    <property type="component" value="Unassembled WGS sequence"/>
</dbReference>
<protein>
    <submittedName>
        <fullName evidence="2">Uncharacterized protein</fullName>
    </submittedName>
</protein>
<organism evidence="2 3">
    <name type="scientific">Metschnikowia bicuspidata var. bicuspidata NRRL YB-4993</name>
    <dbReference type="NCBI Taxonomy" id="869754"/>
    <lineage>
        <taxon>Eukaryota</taxon>
        <taxon>Fungi</taxon>
        <taxon>Dikarya</taxon>
        <taxon>Ascomycota</taxon>
        <taxon>Saccharomycotina</taxon>
        <taxon>Pichiomycetes</taxon>
        <taxon>Metschnikowiaceae</taxon>
        <taxon>Metschnikowia</taxon>
    </lineage>
</organism>
<keyword evidence="3" id="KW-1185">Reference proteome</keyword>
<comment type="caution">
    <text evidence="2">The sequence shown here is derived from an EMBL/GenBank/DDBJ whole genome shotgun (WGS) entry which is preliminary data.</text>
</comment>
<reference evidence="2 3" key="1">
    <citation type="submission" date="2016-05" db="EMBL/GenBank/DDBJ databases">
        <title>Comparative genomics of biotechnologically important yeasts.</title>
        <authorList>
            <consortium name="DOE Joint Genome Institute"/>
            <person name="Riley R."/>
            <person name="Haridas S."/>
            <person name="Wolfe K.H."/>
            <person name="Lopes M.R."/>
            <person name="Hittinger C.T."/>
            <person name="Goker M."/>
            <person name="Salamov A."/>
            <person name="Wisecaver J."/>
            <person name="Long T.M."/>
            <person name="Aerts A.L."/>
            <person name="Barry K."/>
            <person name="Choi C."/>
            <person name="Clum A."/>
            <person name="Coughlan A.Y."/>
            <person name="Deshpande S."/>
            <person name="Douglass A.P."/>
            <person name="Hanson S.J."/>
            <person name="Klenk H.-P."/>
            <person name="LaButti K."/>
            <person name="Lapidus A."/>
            <person name="Lindquist E."/>
            <person name="Lipzen A."/>
            <person name="Meier-kolthoff J.P."/>
            <person name="Ohm R.A."/>
            <person name="Otillar R.P."/>
            <person name="Pangilinan J."/>
            <person name="Peng Y."/>
            <person name="Rokas A."/>
            <person name="Rosa C.A."/>
            <person name="Scheuner C."/>
            <person name="Sibirny A.A."/>
            <person name="Slot J.C."/>
            <person name="Stielow J.B."/>
            <person name="Sun H."/>
            <person name="Kurtzman C.P."/>
            <person name="Blackwell M."/>
            <person name="Grigoriev I.V."/>
            <person name="Jeffries T.W."/>
        </authorList>
    </citation>
    <scope>NUCLEOTIDE SEQUENCE [LARGE SCALE GENOMIC DNA]</scope>
    <source>
        <strain evidence="2 3">NRRL YB-4993</strain>
    </source>
</reference>
<dbReference type="GeneID" id="30027662"/>
<dbReference type="RefSeq" id="XP_018711501.1">
    <property type="nucleotide sequence ID" value="XM_018854686.1"/>
</dbReference>
<name>A0A1A0HAF1_9ASCO</name>
<evidence type="ECO:0000256" key="1">
    <source>
        <dbReference type="SAM" id="Phobius"/>
    </source>
</evidence>